<evidence type="ECO:0000256" key="1">
    <source>
        <dbReference type="SAM" id="Phobius"/>
    </source>
</evidence>
<keyword evidence="1" id="KW-0472">Membrane</keyword>
<keyword evidence="1" id="KW-0812">Transmembrane</keyword>
<keyword evidence="3" id="KW-1185">Reference proteome</keyword>
<protein>
    <submittedName>
        <fullName evidence="2">Uncharacterized protein</fullName>
    </submittedName>
</protein>
<feature type="transmembrane region" description="Helical" evidence="1">
    <location>
        <begin position="37"/>
        <end position="59"/>
    </location>
</feature>
<feature type="transmembrane region" description="Helical" evidence="1">
    <location>
        <begin position="111"/>
        <end position="131"/>
    </location>
</feature>
<reference evidence="2 3" key="1">
    <citation type="submission" date="2016-07" db="EMBL/GenBank/DDBJ databases">
        <title>Pervasive Adenine N6-methylation of Active Genes in Fungi.</title>
        <authorList>
            <consortium name="DOE Joint Genome Institute"/>
            <person name="Mondo S.J."/>
            <person name="Dannebaum R.O."/>
            <person name="Kuo R.C."/>
            <person name="Labutti K."/>
            <person name="Haridas S."/>
            <person name="Kuo A."/>
            <person name="Salamov A."/>
            <person name="Ahrendt S.R."/>
            <person name="Lipzen A."/>
            <person name="Sullivan W."/>
            <person name="Andreopoulos W.B."/>
            <person name="Clum A."/>
            <person name="Lindquist E."/>
            <person name="Daum C."/>
            <person name="Ramamoorthy G.K."/>
            <person name="Gryganskyi A."/>
            <person name="Culley D."/>
            <person name="Magnuson J.K."/>
            <person name="James T.Y."/>
            <person name="O'Malley M.A."/>
            <person name="Stajich J.E."/>
            <person name="Spatafora J.W."/>
            <person name="Visel A."/>
            <person name="Grigoriev I.V."/>
        </authorList>
    </citation>
    <scope>NUCLEOTIDE SEQUENCE [LARGE SCALE GENOMIC DNA]</scope>
    <source>
        <strain evidence="2 3">CBS 931.73</strain>
    </source>
</reference>
<feature type="non-terminal residue" evidence="2">
    <location>
        <position position="466"/>
    </location>
</feature>
<evidence type="ECO:0000313" key="3">
    <source>
        <dbReference type="Proteomes" id="UP000193498"/>
    </source>
</evidence>
<name>A0A1Y1Y237_9FUNG</name>
<comment type="caution">
    <text evidence="2">The sequence shown here is derived from an EMBL/GenBank/DDBJ whole genome shotgun (WGS) entry which is preliminary data.</text>
</comment>
<dbReference type="AlphaFoldDB" id="A0A1Y1Y237"/>
<dbReference type="Proteomes" id="UP000193498">
    <property type="component" value="Unassembled WGS sequence"/>
</dbReference>
<dbReference type="EMBL" id="MCFE01000292">
    <property type="protein sequence ID" value="ORX92077.1"/>
    <property type="molecule type" value="Genomic_DNA"/>
</dbReference>
<feature type="transmembrane region" description="Helical" evidence="1">
    <location>
        <begin position="79"/>
        <end position="99"/>
    </location>
</feature>
<accession>A0A1Y1Y237</accession>
<proteinExistence type="predicted"/>
<gene>
    <name evidence="2" type="ORF">K493DRAFT_303587</name>
</gene>
<feature type="transmembrane region" description="Helical" evidence="1">
    <location>
        <begin position="434"/>
        <end position="456"/>
    </location>
</feature>
<keyword evidence="1" id="KW-1133">Transmembrane helix</keyword>
<evidence type="ECO:0000313" key="2">
    <source>
        <dbReference type="EMBL" id="ORX92077.1"/>
    </source>
</evidence>
<organism evidence="2 3">
    <name type="scientific">Basidiobolus meristosporus CBS 931.73</name>
    <dbReference type="NCBI Taxonomy" id="1314790"/>
    <lineage>
        <taxon>Eukaryota</taxon>
        <taxon>Fungi</taxon>
        <taxon>Fungi incertae sedis</taxon>
        <taxon>Zoopagomycota</taxon>
        <taxon>Entomophthoromycotina</taxon>
        <taxon>Basidiobolomycetes</taxon>
        <taxon>Basidiobolales</taxon>
        <taxon>Basidiobolaceae</taxon>
        <taxon>Basidiobolus</taxon>
    </lineage>
</organism>
<sequence length="466" mass="52989">MVHLTPCKVPDVANVLMEAQCETQLGSIILDDKWATLVLQFFTSVRSISVLIIGSAIWSLWWINRRRTMETTRLYGHNWAIATAMTHIPGVFTLLGSFARIHRFGLQKATASLFGTLILIGIILPLTSLLWSHYIVRYGDIPYQITQVIHLGEHSLFKSVEQRAPLLTSMNNIVYNEKPLLGYDILKKHPLRMTLAELKPVEAHWRWWKLKVHPLQKSCMIYTAEATEEVPDITPSVSFGDDKLDIVQEETVQKCSLLPAVFEFIGQHSAIADNSPYTMESIDNLRLQVNTTKSCRVQYSCSINASITRWEIFTNIKGEVEWYNQNSNYSAKSVKGLITFMREKVQLEIGVLNNWISCGNNSTCENGPIVYATNLVKEAATSKYDMFQSLGRYKPAHMLLQETLGEFTREATLQQAKNATIIYTGYVYQPQFNLIAGLSWLIPMLLAAAIILLSHLKSRNDYLLHR</sequence>
<dbReference type="InParanoid" id="A0A1Y1Y237"/>